<organism evidence="4 5">
    <name type="scientific">Terrisporobacter hibernicus</name>
    <dbReference type="NCBI Taxonomy" id="2813371"/>
    <lineage>
        <taxon>Bacteria</taxon>
        <taxon>Bacillati</taxon>
        <taxon>Bacillota</taxon>
        <taxon>Clostridia</taxon>
        <taxon>Peptostreptococcales</taxon>
        <taxon>Peptostreptococcaceae</taxon>
        <taxon>Terrisporobacter</taxon>
    </lineage>
</organism>
<accession>A0AAX2ZEW8</accession>
<dbReference type="GO" id="GO:0005737">
    <property type="term" value="C:cytoplasm"/>
    <property type="evidence" value="ECO:0007669"/>
    <property type="project" value="UniProtKB-SubCell"/>
</dbReference>
<evidence type="ECO:0000313" key="5">
    <source>
        <dbReference type="Proteomes" id="UP001198983"/>
    </source>
</evidence>
<protein>
    <recommendedName>
        <fullName evidence="2 3">Segregation and condensation protein A</fullName>
    </recommendedName>
</protein>
<dbReference type="PANTHER" id="PTHR33969">
    <property type="entry name" value="SEGREGATION AND CONDENSATION PROTEIN A"/>
    <property type="match status" value="1"/>
</dbReference>
<name>A0AAX2ZEW8_9FIRM</name>
<dbReference type="Proteomes" id="UP001198983">
    <property type="component" value="Chromosome"/>
</dbReference>
<keyword evidence="3" id="KW-0131">Cell cycle</keyword>
<dbReference type="Gene3D" id="6.10.250.2410">
    <property type="match status" value="1"/>
</dbReference>
<keyword evidence="3" id="KW-0963">Cytoplasm</keyword>
<dbReference type="Pfam" id="PF02616">
    <property type="entry name" value="SMC_ScpA"/>
    <property type="match status" value="1"/>
</dbReference>
<comment type="subunit">
    <text evidence="3">Component of a cohesin-like complex composed of ScpA, ScpB and the Smc homodimer, in which ScpA and ScpB bind to the head domain of Smc. The presence of the three proteins is required for the association of the complex with DNA.</text>
</comment>
<dbReference type="Gene3D" id="1.10.10.580">
    <property type="entry name" value="Structural maintenance of chromosome 1. Chain E"/>
    <property type="match status" value="1"/>
</dbReference>
<gene>
    <name evidence="3" type="primary">scpA</name>
    <name evidence="4" type="ORF">JW646_15085</name>
</gene>
<evidence type="ECO:0000256" key="3">
    <source>
        <dbReference type="HAMAP-Rule" id="MF_01805"/>
    </source>
</evidence>
<dbReference type="KEGG" id="tem:JW646_15085"/>
<sequence>MKYNIHLNVYDGPLDLLCDLISKQKIDIKDISISEITSQYLAYIDKLNEMDLEVASEFIIMASKLVEIKSKYLLYKQHHEEHEEDPRLELVEKLEEYKKFKEASLSIKENVHYTCDTFFRAKEEVIVDNKIDLDEISIEAIRTILPMILKTKVIEGFDKTEELDMIVKKRVVSSEEKMSDLRDLMKKEDKVSFVELVGPYDKDETIATFLAILELIKEKLIVVVQNEFFDDILIIKRGVENE</sequence>
<dbReference type="HAMAP" id="MF_01805">
    <property type="entry name" value="ScpA"/>
    <property type="match status" value="1"/>
</dbReference>
<evidence type="ECO:0000256" key="1">
    <source>
        <dbReference type="ARBA" id="ARBA00022829"/>
    </source>
</evidence>
<keyword evidence="3" id="KW-0132">Cell division</keyword>
<dbReference type="GO" id="GO:0007059">
    <property type="term" value="P:chromosome segregation"/>
    <property type="evidence" value="ECO:0007669"/>
    <property type="project" value="UniProtKB-UniRule"/>
</dbReference>
<dbReference type="EMBL" id="CP081135">
    <property type="protein sequence ID" value="UEL46947.1"/>
    <property type="molecule type" value="Genomic_DNA"/>
</dbReference>
<evidence type="ECO:0000256" key="2">
    <source>
        <dbReference type="ARBA" id="ARBA00044777"/>
    </source>
</evidence>
<evidence type="ECO:0000313" key="4">
    <source>
        <dbReference type="EMBL" id="UEL46947.1"/>
    </source>
</evidence>
<keyword evidence="5" id="KW-1185">Reference proteome</keyword>
<comment type="subcellular location">
    <subcellularLocation>
        <location evidence="3">Cytoplasm</location>
    </subcellularLocation>
    <text evidence="3">Associated with two foci at the outer edges of the nucleoid region in young cells, and at four foci within both cell halves in older cells.</text>
</comment>
<reference evidence="4 5" key="1">
    <citation type="journal article" date="2023" name="Int. J. Syst. Evol. Microbiol.">
        <title>Terrisporobacter hibernicus sp. nov., isolated from bovine faeces in Northern Ireland.</title>
        <authorList>
            <person name="Mitchell M."/>
            <person name="Nguyen S.V."/>
            <person name="Connor M."/>
            <person name="Fairley D.J."/>
            <person name="Donoghue O."/>
            <person name="Marshall H."/>
            <person name="Koolman L."/>
            <person name="McMullan G."/>
            <person name="Schaffer K.E."/>
            <person name="McGrath J.W."/>
            <person name="Fanning S."/>
        </authorList>
    </citation>
    <scope>NUCLEOTIDE SEQUENCE [LARGE SCALE GENOMIC DNA]</scope>
    <source>
        <strain evidence="4 5">MCA3</strain>
    </source>
</reference>
<comment type="function">
    <text evidence="3">Participates in chromosomal partition during cell division. May act via the formation of a condensin-like complex containing Smc and ScpB that pull DNA away from mid-cell into both cell halves.</text>
</comment>
<comment type="similarity">
    <text evidence="3">Belongs to the ScpA family.</text>
</comment>
<dbReference type="InterPro" id="IPR023093">
    <property type="entry name" value="ScpA-like_C"/>
</dbReference>
<dbReference type="InterPro" id="IPR003768">
    <property type="entry name" value="ScpA"/>
</dbReference>
<dbReference type="GO" id="GO:0051301">
    <property type="term" value="P:cell division"/>
    <property type="evidence" value="ECO:0007669"/>
    <property type="project" value="UniProtKB-KW"/>
</dbReference>
<proteinExistence type="inferred from homology"/>
<keyword evidence="1 3" id="KW-0159">Chromosome partition</keyword>
<dbReference type="GO" id="GO:0006260">
    <property type="term" value="P:DNA replication"/>
    <property type="evidence" value="ECO:0007669"/>
    <property type="project" value="UniProtKB-UniRule"/>
</dbReference>
<dbReference type="RefSeq" id="WP_228415568.1">
    <property type="nucleotide sequence ID" value="NZ_CP081135.1"/>
</dbReference>
<dbReference type="PANTHER" id="PTHR33969:SF2">
    <property type="entry name" value="SEGREGATION AND CONDENSATION PROTEIN A"/>
    <property type="match status" value="1"/>
</dbReference>
<dbReference type="AlphaFoldDB" id="A0AAX2ZEW8"/>